<sequence length="126" mass="15068">MSAEVRYQFYLFGMALLWGGGLCLAYDILRIFRRLIRHRGWMINGEDVLYWLAAAAVFYSLLFRYNQGEIRIFIVLGMIFGGVFYLLTISRVFVHLTVTLFTPLFRLFRRIRMAVFHIFRRRPSEK</sequence>
<dbReference type="InterPro" id="IPR019074">
    <property type="entry name" value="YabQ"/>
</dbReference>
<evidence type="ECO:0000313" key="3">
    <source>
        <dbReference type="Proteomes" id="UP000824164"/>
    </source>
</evidence>
<dbReference type="Proteomes" id="UP000824164">
    <property type="component" value="Unassembled WGS sequence"/>
</dbReference>
<protein>
    <submittedName>
        <fullName evidence="2">Spore cortex biosynthesis protein YabQ</fullName>
    </submittedName>
</protein>
<dbReference type="NCBIfam" id="TIGR02893">
    <property type="entry name" value="spore_yabQ"/>
    <property type="match status" value="1"/>
</dbReference>
<keyword evidence="1" id="KW-1133">Transmembrane helix</keyword>
<comment type="caution">
    <text evidence="2">The sequence shown here is derived from an EMBL/GenBank/DDBJ whole genome shotgun (WGS) entry which is preliminary data.</text>
</comment>
<keyword evidence="1" id="KW-0472">Membrane</keyword>
<reference evidence="2" key="2">
    <citation type="journal article" date="2021" name="PeerJ">
        <title>Extensive microbial diversity within the chicken gut microbiome revealed by metagenomics and culture.</title>
        <authorList>
            <person name="Gilroy R."/>
            <person name="Ravi A."/>
            <person name="Getino M."/>
            <person name="Pursley I."/>
            <person name="Horton D.L."/>
            <person name="Alikhan N.F."/>
            <person name="Baker D."/>
            <person name="Gharbi K."/>
            <person name="Hall N."/>
            <person name="Watson M."/>
            <person name="Adriaenssens E.M."/>
            <person name="Foster-Nyarko E."/>
            <person name="Jarju S."/>
            <person name="Secka A."/>
            <person name="Antonio M."/>
            <person name="Oren A."/>
            <person name="Chaudhuri R.R."/>
            <person name="La Ragione R."/>
            <person name="Hildebrand F."/>
            <person name="Pallen M.J."/>
        </authorList>
    </citation>
    <scope>NUCLEOTIDE SEQUENCE</scope>
    <source>
        <strain evidence="2">CHK187-14744</strain>
    </source>
</reference>
<dbReference type="EMBL" id="DVLT01000055">
    <property type="protein sequence ID" value="HIU03411.1"/>
    <property type="molecule type" value="Genomic_DNA"/>
</dbReference>
<feature type="transmembrane region" description="Helical" evidence="1">
    <location>
        <begin position="48"/>
        <end position="66"/>
    </location>
</feature>
<feature type="transmembrane region" description="Helical" evidence="1">
    <location>
        <begin position="72"/>
        <end position="105"/>
    </location>
</feature>
<evidence type="ECO:0000313" key="2">
    <source>
        <dbReference type="EMBL" id="HIU03411.1"/>
    </source>
</evidence>
<dbReference type="Pfam" id="PF09578">
    <property type="entry name" value="Spore_YabQ"/>
    <property type="match status" value="1"/>
</dbReference>
<keyword evidence="1" id="KW-0812">Transmembrane</keyword>
<reference evidence="2" key="1">
    <citation type="submission" date="2020-10" db="EMBL/GenBank/DDBJ databases">
        <authorList>
            <person name="Gilroy R."/>
        </authorList>
    </citation>
    <scope>NUCLEOTIDE SEQUENCE</scope>
    <source>
        <strain evidence="2">CHK187-14744</strain>
    </source>
</reference>
<feature type="transmembrane region" description="Helical" evidence="1">
    <location>
        <begin position="6"/>
        <end position="28"/>
    </location>
</feature>
<organism evidence="2 3">
    <name type="scientific">Candidatus Onthocola gallistercoris</name>
    <dbReference type="NCBI Taxonomy" id="2840876"/>
    <lineage>
        <taxon>Bacteria</taxon>
        <taxon>Bacillati</taxon>
        <taxon>Bacillota</taxon>
        <taxon>Bacilli</taxon>
        <taxon>Candidatus Onthocola</taxon>
    </lineage>
</organism>
<name>A0A9D1KWM5_9FIRM</name>
<proteinExistence type="predicted"/>
<dbReference type="AlphaFoldDB" id="A0A9D1KWM5"/>
<evidence type="ECO:0000256" key="1">
    <source>
        <dbReference type="SAM" id="Phobius"/>
    </source>
</evidence>
<accession>A0A9D1KWM5</accession>
<gene>
    <name evidence="2" type="ORF">IAB63_09185</name>
</gene>